<feature type="transmembrane region" description="Helical" evidence="1">
    <location>
        <begin position="94"/>
        <end position="114"/>
    </location>
</feature>
<name>A0A5C7GKL6_9FLAO</name>
<evidence type="ECO:0000313" key="3">
    <source>
        <dbReference type="Proteomes" id="UP000321080"/>
    </source>
</evidence>
<dbReference type="RefSeq" id="WP_147766369.1">
    <property type="nucleotide sequence ID" value="NZ_VRKQ01000008.1"/>
</dbReference>
<proteinExistence type="predicted"/>
<sequence length="149" mass="17266">MRIFEYIFYSIYRNTSITNKLNPVSSSIGALNLLILFNVATGLIRLKNYFTFELTKAVFIVVIAIPSMIILYYFYANNRAEKVISKFKNKKTQLLFRVDLLVLLYACLSIYSFGNVLGIGIEYSLVLIVFVILTSLYSYLHVIRFDKKK</sequence>
<keyword evidence="1" id="KW-0812">Transmembrane</keyword>
<evidence type="ECO:0000256" key="1">
    <source>
        <dbReference type="SAM" id="Phobius"/>
    </source>
</evidence>
<keyword evidence="1" id="KW-0472">Membrane</keyword>
<dbReference type="Proteomes" id="UP000321080">
    <property type="component" value="Unassembled WGS sequence"/>
</dbReference>
<comment type="caution">
    <text evidence="2">The sequence shown here is derived from an EMBL/GenBank/DDBJ whole genome shotgun (WGS) entry which is preliminary data.</text>
</comment>
<feature type="transmembrane region" description="Helical" evidence="1">
    <location>
        <begin position="120"/>
        <end position="140"/>
    </location>
</feature>
<keyword evidence="3" id="KW-1185">Reference proteome</keyword>
<protein>
    <submittedName>
        <fullName evidence="2">Uncharacterized protein</fullName>
    </submittedName>
</protein>
<dbReference type="EMBL" id="VRKQ01000008">
    <property type="protein sequence ID" value="TXG38888.1"/>
    <property type="molecule type" value="Genomic_DNA"/>
</dbReference>
<gene>
    <name evidence="2" type="ORF">FUA22_03080</name>
</gene>
<reference evidence="2 3" key="1">
    <citation type="submission" date="2019-08" db="EMBL/GenBank/DDBJ databases">
        <title>Seonamhaeicola sediminis sp. nov., isolated from marine sediment.</title>
        <authorList>
            <person name="Cao W.R."/>
        </authorList>
    </citation>
    <scope>NUCLEOTIDE SEQUENCE [LARGE SCALE GENOMIC DNA]</scope>
    <source>
        <strain evidence="2 3">1505</strain>
    </source>
</reference>
<evidence type="ECO:0000313" key="2">
    <source>
        <dbReference type="EMBL" id="TXG38888.1"/>
    </source>
</evidence>
<feature type="transmembrane region" description="Helical" evidence="1">
    <location>
        <begin position="56"/>
        <end position="74"/>
    </location>
</feature>
<organism evidence="2 3">
    <name type="scientific">Seonamhaeicola maritimus</name>
    <dbReference type="NCBI Taxonomy" id="2591822"/>
    <lineage>
        <taxon>Bacteria</taxon>
        <taxon>Pseudomonadati</taxon>
        <taxon>Bacteroidota</taxon>
        <taxon>Flavobacteriia</taxon>
        <taxon>Flavobacteriales</taxon>
        <taxon>Flavobacteriaceae</taxon>
    </lineage>
</organism>
<keyword evidence="1" id="KW-1133">Transmembrane helix</keyword>
<dbReference type="AlphaFoldDB" id="A0A5C7GKL6"/>
<accession>A0A5C7GKL6</accession>
<feature type="transmembrane region" description="Helical" evidence="1">
    <location>
        <begin position="21"/>
        <end position="44"/>
    </location>
</feature>